<keyword evidence="10" id="KW-1185">Reference proteome</keyword>
<keyword evidence="7" id="KW-0472">Membrane</keyword>
<evidence type="ECO:0000313" key="9">
    <source>
        <dbReference type="EMBL" id="VDM05671.1"/>
    </source>
</evidence>
<dbReference type="OrthoDB" id="6252479at2759"/>
<feature type="transmembrane region" description="Helical" evidence="7">
    <location>
        <begin position="316"/>
        <end position="335"/>
    </location>
</feature>
<protein>
    <submittedName>
        <fullName evidence="11">CA domain-containing protein</fullName>
    </submittedName>
</protein>
<organism evidence="11">
    <name type="scientific">Schistocephalus solidus</name>
    <name type="common">Tapeworm</name>
    <dbReference type="NCBI Taxonomy" id="70667"/>
    <lineage>
        <taxon>Eukaryota</taxon>
        <taxon>Metazoa</taxon>
        <taxon>Spiralia</taxon>
        <taxon>Lophotrochozoa</taxon>
        <taxon>Platyhelminthes</taxon>
        <taxon>Cestoda</taxon>
        <taxon>Eucestoda</taxon>
        <taxon>Diphyllobothriidea</taxon>
        <taxon>Diphyllobothriidae</taxon>
        <taxon>Schistocephalus</taxon>
    </lineage>
</organism>
<dbReference type="Pfam" id="PF00028">
    <property type="entry name" value="Cadherin"/>
    <property type="match status" value="1"/>
</dbReference>
<dbReference type="GO" id="GO:0005886">
    <property type="term" value="C:plasma membrane"/>
    <property type="evidence" value="ECO:0007669"/>
    <property type="project" value="TreeGrafter"/>
</dbReference>
<accession>A0A183TS37</accession>
<dbReference type="SUPFAM" id="SSF49313">
    <property type="entry name" value="Cadherin-like"/>
    <property type="match status" value="1"/>
</dbReference>
<feature type="region of interest" description="Disordered" evidence="6">
    <location>
        <begin position="133"/>
        <end position="183"/>
    </location>
</feature>
<dbReference type="WBParaSite" id="SSLN_0002001201-mRNA-1">
    <property type="protein sequence ID" value="SSLN_0002001201-mRNA-1"/>
    <property type="gene ID" value="SSLN_0002001201"/>
</dbReference>
<evidence type="ECO:0000256" key="4">
    <source>
        <dbReference type="ARBA" id="ARBA00023180"/>
    </source>
</evidence>
<dbReference type="GO" id="GO:0007156">
    <property type="term" value="P:homophilic cell adhesion via plasma membrane adhesion molecules"/>
    <property type="evidence" value="ECO:0007669"/>
    <property type="project" value="InterPro"/>
</dbReference>
<dbReference type="PANTHER" id="PTHR24028">
    <property type="entry name" value="CADHERIN-87A"/>
    <property type="match status" value="1"/>
</dbReference>
<dbReference type="STRING" id="70667.A0A183TS37"/>
<evidence type="ECO:0000313" key="10">
    <source>
        <dbReference type="Proteomes" id="UP000275846"/>
    </source>
</evidence>
<dbReference type="GO" id="GO:0005509">
    <property type="term" value="F:calcium ion binding"/>
    <property type="evidence" value="ECO:0007669"/>
    <property type="project" value="UniProtKB-UniRule"/>
</dbReference>
<reference evidence="9 10" key="2">
    <citation type="submission" date="2018-11" db="EMBL/GenBank/DDBJ databases">
        <authorList>
            <consortium name="Pathogen Informatics"/>
        </authorList>
    </citation>
    <scope>NUCLEOTIDE SEQUENCE [LARGE SCALE GENOMIC DNA]</scope>
    <source>
        <strain evidence="9 10">NST_G2</strain>
    </source>
</reference>
<dbReference type="InterPro" id="IPR002126">
    <property type="entry name" value="Cadherin-like_dom"/>
</dbReference>
<dbReference type="InterPro" id="IPR015919">
    <property type="entry name" value="Cadherin-like_sf"/>
</dbReference>
<dbReference type="PROSITE" id="PS50268">
    <property type="entry name" value="CADHERIN_2"/>
    <property type="match status" value="1"/>
</dbReference>
<reference evidence="11" key="1">
    <citation type="submission" date="2016-06" db="UniProtKB">
        <authorList>
            <consortium name="WormBaseParasite"/>
        </authorList>
    </citation>
    <scope>IDENTIFICATION</scope>
</reference>
<keyword evidence="2 7" id="KW-0812">Transmembrane</keyword>
<dbReference type="AlphaFoldDB" id="A0A183TS37"/>
<evidence type="ECO:0000259" key="8">
    <source>
        <dbReference type="PROSITE" id="PS50268"/>
    </source>
</evidence>
<dbReference type="CDD" id="cd11304">
    <property type="entry name" value="Cadherin_repeat"/>
    <property type="match status" value="1"/>
</dbReference>
<keyword evidence="4" id="KW-0325">Glycoprotein</keyword>
<proteinExistence type="predicted"/>
<gene>
    <name evidence="9" type="ORF">SSLN_LOCUS19285</name>
</gene>
<comment type="subcellular location">
    <subcellularLocation>
        <location evidence="1">Membrane</location>
        <topology evidence="1">Single-pass membrane protein</topology>
    </subcellularLocation>
</comment>
<evidence type="ECO:0000256" key="5">
    <source>
        <dbReference type="PROSITE-ProRule" id="PRU00043"/>
    </source>
</evidence>
<name>A0A183TS37_SCHSO</name>
<evidence type="ECO:0000256" key="1">
    <source>
        <dbReference type="ARBA" id="ARBA00004167"/>
    </source>
</evidence>
<dbReference type="Proteomes" id="UP000275846">
    <property type="component" value="Unassembled WGS sequence"/>
</dbReference>
<feature type="domain" description="Cadherin" evidence="8">
    <location>
        <begin position="6"/>
        <end position="121"/>
    </location>
</feature>
<dbReference type="PANTHER" id="PTHR24028:SF146">
    <property type="entry name" value="CADHERIN 96CB, ISOFORM D-RELATED"/>
    <property type="match status" value="1"/>
</dbReference>
<feature type="transmembrane region" description="Helical" evidence="7">
    <location>
        <begin position="193"/>
        <end position="218"/>
    </location>
</feature>
<evidence type="ECO:0000256" key="2">
    <source>
        <dbReference type="ARBA" id="ARBA00022692"/>
    </source>
</evidence>
<keyword evidence="5" id="KW-0106">Calcium</keyword>
<evidence type="ECO:0000256" key="7">
    <source>
        <dbReference type="SAM" id="Phobius"/>
    </source>
</evidence>
<evidence type="ECO:0000256" key="6">
    <source>
        <dbReference type="SAM" id="MobiDB-lite"/>
    </source>
</evidence>
<evidence type="ECO:0000256" key="3">
    <source>
        <dbReference type="ARBA" id="ARBA00022989"/>
    </source>
</evidence>
<dbReference type="InterPro" id="IPR050174">
    <property type="entry name" value="Protocadherin/Cadherin-CA"/>
</dbReference>
<dbReference type="Gene3D" id="2.60.40.60">
    <property type="entry name" value="Cadherins"/>
    <property type="match status" value="1"/>
</dbReference>
<evidence type="ECO:0000313" key="11">
    <source>
        <dbReference type="WBParaSite" id="SSLN_0002001201-mRNA-1"/>
    </source>
</evidence>
<dbReference type="EMBL" id="UYSU01046915">
    <property type="protein sequence ID" value="VDM05671.1"/>
    <property type="molecule type" value="Genomic_DNA"/>
</dbReference>
<keyword evidence="3 7" id="KW-1133">Transmembrane helix</keyword>
<sequence length="341" mass="36372">MPEFMLSATDADEGLHGKVSYSIISGNEEGHFDLDEQTGWLYISKPFHQELLNDSTRSNGGNRLSGANSFYENRLRILSLKTFRLYLRASDGGEPVRSTTAVLDIRLSRPSSLGLHVPPNPQKLTNAVLQKPLQHSTHASPRDEHRLESTAAAAAAAPSASHGLRGPDGQQLKSPAVARPTEAEDRIGSSESLIVIAVMVAAVTALLFIVIILATACVRRRLYAGSAFTSAASPSLGGDGLPQAAHILHQKMEGKNFGLRFPSLEASSMDGAGVTAAIDPTASKQVLSAGMQLPVDHNSTYVTVTRNSLQRNNGALSIRGGWLLFSVVSYINLMVPGPETV</sequence>